<dbReference type="SUPFAM" id="SSF54236">
    <property type="entry name" value="Ubiquitin-like"/>
    <property type="match status" value="1"/>
</dbReference>
<dbReference type="SMART" id="SM00213">
    <property type="entry name" value="UBQ"/>
    <property type="match status" value="1"/>
</dbReference>
<name>A0A170ZIJ8_TRIIF</name>
<evidence type="ECO:0000313" key="4">
    <source>
        <dbReference type="EMBL" id="JAS01017.1"/>
    </source>
</evidence>
<dbReference type="EMBL" id="GEMB01002163">
    <property type="protein sequence ID" value="JAS01017.1"/>
    <property type="molecule type" value="Transcribed_RNA"/>
</dbReference>
<evidence type="ECO:0000256" key="1">
    <source>
        <dbReference type="ARBA" id="ARBA00004123"/>
    </source>
</evidence>
<dbReference type="InterPro" id="IPR039336">
    <property type="entry name" value="Midnolin"/>
</dbReference>
<accession>A0A170ZIJ8</accession>
<evidence type="ECO:0000259" key="3">
    <source>
        <dbReference type="PROSITE" id="PS50053"/>
    </source>
</evidence>
<proteinExistence type="predicted"/>
<dbReference type="InterPro" id="IPR029071">
    <property type="entry name" value="Ubiquitin-like_domsf"/>
</dbReference>
<reference evidence="4" key="1">
    <citation type="submission" date="2016-04" db="EMBL/GenBank/DDBJ databases">
        <authorList>
            <person name="Calderon-Fernandez G.M.Sr."/>
        </authorList>
    </citation>
    <scope>NUCLEOTIDE SEQUENCE</scope>
    <source>
        <strain evidence="4">Int1</strain>
        <tissue evidence="4">Integument</tissue>
    </source>
</reference>
<dbReference type="PROSITE" id="PS50053">
    <property type="entry name" value="UBIQUITIN_2"/>
    <property type="match status" value="1"/>
</dbReference>
<evidence type="ECO:0000256" key="2">
    <source>
        <dbReference type="ARBA" id="ARBA00023242"/>
    </source>
</evidence>
<dbReference type="PANTHER" id="PTHR23010">
    <property type="entry name" value="MIDNOLIN"/>
    <property type="match status" value="1"/>
</dbReference>
<organism evidence="4">
    <name type="scientific">Triatoma infestans</name>
    <name type="common">Assassin bug</name>
    <dbReference type="NCBI Taxonomy" id="30076"/>
    <lineage>
        <taxon>Eukaryota</taxon>
        <taxon>Metazoa</taxon>
        <taxon>Ecdysozoa</taxon>
        <taxon>Arthropoda</taxon>
        <taxon>Hexapoda</taxon>
        <taxon>Insecta</taxon>
        <taxon>Pterygota</taxon>
        <taxon>Neoptera</taxon>
        <taxon>Paraneoptera</taxon>
        <taxon>Hemiptera</taxon>
        <taxon>Heteroptera</taxon>
        <taxon>Panheteroptera</taxon>
        <taxon>Cimicomorpha</taxon>
        <taxon>Reduviidae</taxon>
        <taxon>Triatominae</taxon>
        <taxon>Triatoma</taxon>
    </lineage>
</organism>
<feature type="domain" description="Ubiquitin-like" evidence="3">
    <location>
        <begin position="26"/>
        <end position="100"/>
    </location>
</feature>
<dbReference type="Pfam" id="PF00240">
    <property type="entry name" value="ubiquitin"/>
    <property type="match status" value="1"/>
</dbReference>
<protein>
    <submittedName>
        <fullName evidence="4">Midnolin-b-like protein isoform x2</fullName>
    </submittedName>
</protein>
<sequence length="125" mass="13596">MEAGRDTGCVCSNGCGCESNVSDSNITISVTPTTGGQFDLAVTKTDSIENLKKLISKKLKVPKERICLLHRERQLREGTVQENHLVNGSRLTLLPSVETGLLAQRPEQSVMQALESLNDSQVSLE</sequence>
<dbReference type="PANTHER" id="PTHR23010:SF1">
    <property type="entry name" value="MIDNOLIN"/>
    <property type="match status" value="1"/>
</dbReference>
<dbReference type="InterPro" id="IPR000626">
    <property type="entry name" value="Ubiquitin-like_dom"/>
</dbReference>
<comment type="subcellular location">
    <subcellularLocation>
        <location evidence="1">Nucleus</location>
    </subcellularLocation>
</comment>
<reference evidence="4" key="2">
    <citation type="journal article" date="2017" name="J. Med. Entomol.">
        <title>Transcriptome Analysis of the Triatoma infestans (Hemiptera: Reduviidae) Integument.</title>
        <authorList>
            <person name="Calderon-Fernandez G.M."/>
            <person name="Moriconi D.E."/>
            <person name="Dulbecco A.B."/>
            <person name="Juarez M.P."/>
        </authorList>
    </citation>
    <scope>NUCLEOTIDE SEQUENCE</scope>
    <source>
        <strain evidence="4">Int1</strain>
        <tissue evidence="4">Integument</tissue>
    </source>
</reference>
<dbReference type="GO" id="GO:0005634">
    <property type="term" value="C:nucleus"/>
    <property type="evidence" value="ECO:0007669"/>
    <property type="project" value="UniProtKB-SubCell"/>
</dbReference>
<keyword evidence="2" id="KW-0539">Nucleus</keyword>
<dbReference type="Gene3D" id="3.10.20.90">
    <property type="entry name" value="Phosphatidylinositol 3-kinase Catalytic Subunit, Chain A, domain 1"/>
    <property type="match status" value="1"/>
</dbReference>
<dbReference type="AlphaFoldDB" id="A0A170ZIJ8"/>